<evidence type="ECO:0000313" key="3">
    <source>
        <dbReference type="EMBL" id="QOQ76280.1"/>
    </source>
</evidence>
<protein>
    <recommendedName>
        <fullName evidence="2">RTX toxin-activating lysine-acyltransferase</fullName>
        <ecNumber evidence="2">2.3.1.-</ecNumber>
    </recommendedName>
</protein>
<keyword evidence="2 3" id="KW-0808">Transferase</keyword>
<accession>A0A7M1KLW1</accession>
<dbReference type="GO" id="GO:0009404">
    <property type="term" value="P:toxin metabolic process"/>
    <property type="evidence" value="ECO:0007669"/>
    <property type="project" value="UniProtKB-UniRule"/>
</dbReference>
<evidence type="ECO:0000256" key="2">
    <source>
        <dbReference type="RuleBase" id="RU368102"/>
    </source>
</evidence>
<dbReference type="Pfam" id="PF02794">
    <property type="entry name" value="HlyC"/>
    <property type="match status" value="1"/>
</dbReference>
<dbReference type="GO" id="GO:0016746">
    <property type="term" value="F:acyltransferase activity"/>
    <property type="evidence" value="ECO:0007669"/>
    <property type="project" value="UniProtKB-UniRule"/>
</dbReference>
<proteinExistence type="inferred from homology"/>
<comment type="similarity">
    <text evidence="1 2">Belongs to the RTX toxin acyltransferase family.</text>
</comment>
<dbReference type="InterPro" id="IPR003996">
    <property type="entry name" value="RTX_toxin-activating_protC_bac"/>
</dbReference>
<dbReference type="EC" id="2.3.1.-" evidence="2"/>
<name>A0A7M1KLW1_9PSED</name>
<dbReference type="GO" id="GO:0005737">
    <property type="term" value="C:cytoplasm"/>
    <property type="evidence" value="ECO:0007669"/>
    <property type="project" value="UniProtKB-SubCell"/>
</dbReference>
<dbReference type="AlphaFoldDB" id="A0A7M1KLW1"/>
<dbReference type="EMBL" id="CP063073">
    <property type="protein sequence ID" value="QOQ76280.1"/>
    <property type="molecule type" value="Genomic_DNA"/>
</dbReference>
<dbReference type="Proteomes" id="UP000594923">
    <property type="component" value="Chromosome"/>
</dbReference>
<sequence length="153" mass="18049">MSQRYKIFSVCRKSSHEDQAKSFGFALWIAMQSPTYCLYRLIDLRVWLMPAIQHKQIMLFFDSFDNPIGYVTWANLAADVEARLLKDPHFILHESEWDEGSKTWIIDCCFPFGDCVFAMAALRKHFVSQHINKVYWARRNADYTVRKVVERAC</sequence>
<reference evidence="3 4" key="1">
    <citation type="submission" date="2020-10" db="EMBL/GenBank/DDBJ databases">
        <title>High quality whole genome sequence of Pseudomonas poae PMA22.</title>
        <authorList>
            <person name="Hernandez J.G."/>
            <person name="Rodriguez P."/>
            <person name="Cuevas C."/>
            <person name="de la Calle F."/>
            <person name="Galan B."/>
            <person name="Garcia J.L."/>
        </authorList>
    </citation>
    <scope>NUCLEOTIDE SEQUENCE [LARGE SCALE GENOMIC DNA]</scope>
    <source>
        <strain evidence="3 4">PMA22</strain>
    </source>
</reference>
<evidence type="ECO:0000313" key="4">
    <source>
        <dbReference type="Proteomes" id="UP000594923"/>
    </source>
</evidence>
<keyword evidence="2" id="KW-0963">Cytoplasm</keyword>
<comment type="function">
    <text evidence="2">Involved in fatty acylation of protoxin at internal lysine residues, thereby converting it to the active toxin.</text>
</comment>
<keyword evidence="2" id="KW-0204">Cytolysis</keyword>
<comment type="subcellular location">
    <subcellularLocation>
        <location evidence="2">Cytoplasm</location>
    </subcellularLocation>
</comment>
<dbReference type="GO" id="GO:0031640">
    <property type="term" value="P:killing of cells of another organism"/>
    <property type="evidence" value="ECO:0007669"/>
    <property type="project" value="UniProtKB-KW"/>
</dbReference>
<evidence type="ECO:0000256" key="1">
    <source>
        <dbReference type="ARBA" id="ARBA00005686"/>
    </source>
</evidence>
<keyword evidence="2 3" id="KW-0012">Acyltransferase</keyword>
<gene>
    <name evidence="3" type="ORF">IMF22_04160</name>
</gene>
<dbReference type="RefSeq" id="WP_197627328.1">
    <property type="nucleotide sequence ID" value="NZ_CP063073.1"/>
</dbReference>
<organism evidence="3 4">
    <name type="scientific">Pseudomonas poae</name>
    <dbReference type="NCBI Taxonomy" id="200451"/>
    <lineage>
        <taxon>Bacteria</taxon>
        <taxon>Pseudomonadati</taxon>
        <taxon>Pseudomonadota</taxon>
        <taxon>Gammaproteobacteria</taxon>
        <taxon>Pseudomonadales</taxon>
        <taxon>Pseudomonadaceae</taxon>
        <taxon>Pseudomonas</taxon>
    </lineage>
</organism>